<gene>
    <name evidence="2" type="ORF">MQP27_34910</name>
</gene>
<dbReference type="RefSeq" id="WP_242772693.1">
    <property type="nucleotide sequence ID" value="NZ_JALDAY010000011.1"/>
</dbReference>
<evidence type="ECO:0000256" key="1">
    <source>
        <dbReference type="SAM" id="MobiDB-lite"/>
    </source>
</evidence>
<organism evidence="2 3">
    <name type="scientific">Streptomyces cylindrosporus</name>
    <dbReference type="NCBI Taxonomy" id="2927583"/>
    <lineage>
        <taxon>Bacteria</taxon>
        <taxon>Bacillati</taxon>
        <taxon>Actinomycetota</taxon>
        <taxon>Actinomycetes</taxon>
        <taxon>Kitasatosporales</taxon>
        <taxon>Streptomycetaceae</taxon>
        <taxon>Streptomyces</taxon>
    </lineage>
</organism>
<evidence type="ECO:0000313" key="2">
    <source>
        <dbReference type="EMBL" id="MCI3276281.1"/>
    </source>
</evidence>
<accession>A0ABS9YI88</accession>
<dbReference type="SUPFAM" id="SSF52540">
    <property type="entry name" value="P-loop containing nucleoside triphosphate hydrolases"/>
    <property type="match status" value="1"/>
</dbReference>
<dbReference type="InterPro" id="IPR027417">
    <property type="entry name" value="P-loop_NTPase"/>
</dbReference>
<feature type="compositionally biased region" description="Low complexity" evidence="1">
    <location>
        <begin position="386"/>
        <end position="400"/>
    </location>
</feature>
<sequence>MGQLYEIEIATPYGGLGRYDHMALCAALRVDDPARVVVEQDGMSRALVTVYPSNPLAATPAPTDHDLTMDRKGRIVIGRYHNGRPVHLRLYDILTGSAQRIALFGTTGAGKSRSLQLILAALKRNGAVTWLADLKSGQSVPEAKGQVDWHATTQEEAFHMLRAAVAVAEERMRRYASLGRTAFLKDDPDPLLFVWIDEANRLLEKGAPYRDEATALVKELGRTGRSVGVGAGLAAQASHLEEMGGSDTLRGMLKEGEVILLRWSSGMMRQLVSDGLLPTGEQLQPIPKYLGVRTLRSRLDADADDDRPGTQGMAYHLTGEHPTAMLRFSRVGSIAPTPGLDPEIVELYGDGPVPALEATSVDLAGEQYAVRGTGVILPLYDDESGDGTSAPAPSGAASPGRSLRLPDRIIAALRNGPLDTYGVLEAVKTDGGKAVKPGSVRNALGDLKADGRITSDGGMHTLAD</sequence>
<dbReference type="EMBL" id="JALDAY010000011">
    <property type="protein sequence ID" value="MCI3276281.1"/>
    <property type="molecule type" value="Genomic_DNA"/>
</dbReference>
<feature type="region of interest" description="Disordered" evidence="1">
    <location>
        <begin position="381"/>
        <end position="401"/>
    </location>
</feature>
<protein>
    <submittedName>
        <fullName evidence="2">Transfer protein</fullName>
    </submittedName>
</protein>
<proteinExistence type="predicted"/>
<dbReference type="Proteomes" id="UP001165269">
    <property type="component" value="Unassembled WGS sequence"/>
</dbReference>
<comment type="caution">
    <text evidence="2">The sequence shown here is derived from an EMBL/GenBank/DDBJ whole genome shotgun (WGS) entry which is preliminary data.</text>
</comment>
<evidence type="ECO:0000313" key="3">
    <source>
        <dbReference type="Proteomes" id="UP001165269"/>
    </source>
</evidence>
<name>A0ABS9YI88_9ACTN</name>
<keyword evidence="3" id="KW-1185">Reference proteome</keyword>
<reference evidence="2" key="1">
    <citation type="submission" date="2022-03" db="EMBL/GenBank/DDBJ databases">
        <title>Streptomyces 7R015 and 7R016 isolated from Barleria lupulina in Thailand.</title>
        <authorList>
            <person name="Kanchanasin P."/>
            <person name="Phongsopitanun W."/>
            <person name="Tanasupawat S."/>
        </authorList>
    </citation>
    <scope>NUCLEOTIDE SEQUENCE</scope>
    <source>
        <strain evidence="2">7R015</strain>
    </source>
</reference>
<dbReference type="Gene3D" id="3.40.50.300">
    <property type="entry name" value="P-loop containing nucleotide triphosphate hydrolases"/>
    <property type="match status" value="1"/>
</dbReference>